<gene>
    <name evidence="3" type="ORF">J21TS3_35110</name>
</gene>
<dbReference type="EMBL" id="BORW01000020">
    <property type="protein sequence ID" value="GIO68690.1"/>
    <property type="molecule type" value="Genomic_DNA"/>
</dbReference>
<accession>A0ABQ4LZI2</accession>
<reference evidence="3 4" key="1">
    <citation type="submission" date="2021-03" db="EMBL/GenBank/DDBJ databases">
        <title>Antimicrobial resistance genes in bacteria isolated from Japanese honey, and their potential for conferring macrolide and lincosamide resistance in the American foulbrood pathogen Paenibacillus larvae.</title>
        <authorList>
            <person name="Okamoto M."/>
            <person name="Kumagai M."/>
            <person name="Kanamori H."/>
            <person name="Takamatsu D."/>
        </authorList>
    </citation>
    <scope>NUCLEOTIDE SEQUENCE [LARGE SCALE GENOMIC DNA]</scope>
    <source>
        <strain evidence="3 4">J21TS3</strain>
    </source>
</reference>
<protein>
    <recommendedName>
        <fullName evidence="5">DUF2185 domain-containing protein</fullName>
    </recommendedName>
</protein>
<evidence type="ECO:0000313" key="4">
    <source>
        <dbReference type="Proteomes" id="UP000680638"/>
    </source>
</evidence>
<dbReference type="InterPro" id="IPR018756">
    <property type="entry name" value="DUF2314"/>
</dbReference>
<comment type="caution">
    <text evidence="3">The sequence shown here is derived from an EMBL/GenBank/DDBJ whole genome shotgun (WGS) entry which is preliminary data.</text>
</comment>
<dbReference type="PANTHER" id="PTHR38743:SF2">
    <property type="entry name" value="DUF2185 DOMAIN-CONTAINING PROTEIN"/>
    <property type="match status" value="1"/>
</dbReference>
<keyword evidence="4" id="KW-1185">Reference proteome</keyword>
<name>A0ABQ4LZI2_9BACL</name>
<sequence length="209" mass="24437">MAWYLDSALERHKKAPYTFYVPSPSVIEKLGEGDRVRLLFMSGAEEDYVCERMWVEITERDGDRFAGTLVNEPVSMEQPVRGETVHFRGEHVCDTEYKDPEEQRWDYYFDNRIVVSRDVLARKEFNFLLRDFPNRDGDTGWTASSGYEEEDYWEHADHLQVVSIGVVLNMDDSILEFIDDAPQCAYERDPATGRFVKVDDFDWDGYNNG</sequence>
<dbReference type="Proteomes" id="UP000680638">
    <property type="component" value="Unassembled WGS sequence"/>
</dbReference>
<evidence type="ECO:0000259" key="1">
    <source>
        <dbReference type="Pfam" id="PF09951"/>
    </source>
</evidence>
<evidence type="ECO:0000259" key="2">
    <source>
        <dbReference type="Pfam" id="PF10077"/>
    </source>
</evidence>
<feature type="domain" description="Immunity protein Imm33" evidence="1">
    <location>
        <begin position="114"/>
        <end position="198"/>
    </location>
</feature>
<feature type="domain" description="DUF2314" evidence="2">
    <location>
        <begin position="35"/>
        <end position="100"/>
    </location>
</feature>
<evidence type="ECO:0008006" key="5">
    <source>
        <dbReference type="Google" id="ProtNLM"/>
    </source>
</evidence>
<dbReference type="InterPro" id="IPR018689">
    <property type="entry name" value="Imm33_dom"/>
</dbReference>
<dbReference type="Pfam" id="PF09951">
    <property type="entry name" value="Imm33"/>
    <property type="match status" value="1"/>
</dbReference>
<organism evidence="3 4">
    <name type="scientific">Paenibacillus cookii</name>
    <dbReference type="NCBI Taxonomy" id="157839"/>
    <lineage>
        <taxon>Bacteria</taxon>
        <taxon>Bacillati</taxon>
        <taxon>Bacillota</taxon>
        <taxon>Bacilli</taxon>
        <taxon>Bacillales</taxon>
        <taxon>Paenibacillaceae</taxon>
        <taxon>Paenibacillus</taxon>
    </lineage>
</organism>
<dbReference type="PANTHER" id="PTHR38743">
    <property type="entry name" value="SIMILAR TO GLYOXYLASE I FAMILY PROTEIN"/>
    <property type="match status" value="1"/>
</dbReference>
<dbReference type="Pfam" id="PF10077">
    <property type="entry name" value="DUF2314"/>
    <property type="match status" value="1"/>
</dbReference>
<proteinExistence type="predicted"/>
<evidence type="ECO:0000313" key="3">
    <source>
        <dbReference type="EMBL" id="GIO68690.1"/>
    </source>
</evidence>
<dbReference type="RefSeq" id="WP_212951186.1">
    <property type="nucleotide sequence ID" value="NZ_BORW01000020.1"/>
</dbReference>